<dbReference type="HAMAP" id="MF_00296">
    <property type="entry name" value="MetX_acyltransf"/>
    <property type="match status" value="1"/>
</dbReference>
<dbReference type="FunCoup" id="A0A420XVC6">
    <property type="interactions" value="152"/>
</dbReference>
<dbReference type="Gene3D" id="3.40.50.1820">
    <property type="entry name" value="alpha/beta hydrolase"/>
    <property type="match status" value="1"/>
</dbReference>
<feature type="binding site" evidence="2">
    <location>
        <position position="348"/>
    </location>
    <ligand>
        <name>substrate</name>
    </ligand>
</feature>
<dbReference type="GO" id="GO:0009092">
    <property type="term" value="P:homoserine metabolic process"/>
    <property type="evidence" value="ECO:0007669"/>
    <property type="project" value="TreeGrafter"/>
</dbReference>
<dbReference type="NCBIfam" id="TIGR01392">
    <property type="entry name" value="homoserO_Ac_trn"/>
    <property type="match status" value="1"/>
</dbReference>
<comment type="caution">
    <text evidence="2">Lacks conserved residue(s) required for the propagation of feature annotation.</text>
</comment>
<dbReference type="SUPFAM" id="SSF53474">
    <property type="entry name" value="alpha/beta-Hydrolases"/>
    <property type="match status" value="1"/>
</dbReference>
<dbReference type="InterPro" id="IPR029058">
    <property type="entry name" value="AB_hydrolase_fold"/>
</dbReference>
<evidence type="ECO:0000256" key="2">
    <source>
        <dbReference type="HAMAP-Rule" id="MF_00296"/>
    </source>
</evidence>
<sequence length="390" mass="40890">MSAAGQEAGPAGHRQFADLGDLPLELGGVLPGLTVAYETWGTPAPDRTNAVLVLHALTGDSHVAGPAGEGHPTPGWWDAVVGPGKPLDTDRWWVVAPNVLGGCRGTTGPASRRSDGSVWGSRFPRTTIRDQVAAEALLADALGIGRWAAVLGGSMGGMRSLEWAVSRPERVGAALVLAVGAATSADQVALGSVQRRAIAVDPAWQSGDYHDTGTRPEHGLALARQIAHLTYRSEQELALRFGRSPQGDEDPLLGGRFAVESYLQHHGSKLVGRFDAASYVALTSAMDTHDVGRGRGGVARALSQVPVPTVVGGVDSDRLYPLAQQEEIARLLPHADGLHVVTSPYGHDAFLIEAEQVGRLVERTLSHARTSGASGRMGVDGGQRVESRGQ</sequence>
<dbReference type="EMBL" id="RBWV01000002">
    <property type="protein sequence ID" value="RKS80681.1"/>
    <property type="molecule type" value="Genomic_DNA"/>
</dbReference>
<feature type="region of interest" description="Disordered" evidence="4">
    <location>
        <begin position="366"/>
        <end position="390"/>
    </location>
</feature>
<dbReference type="PANTHER" id="PTHR32268:SF11">
    <property type="entry name" value="HOMOSERINE O-ACETYLTRANSFERASE"/>
    <property type="match status" value="1"/>
</dbReference>
<comment type="catalytic activity">
    <reaction evidence="2">
        <text>L-homoserine + acetyl-CoA = O-acetyl-L-homoserine + CoA</text>
        <dbReference type="Rhea" id="RHEA:13701"/>
        <dbReference type="ChEBI" id="CHEBI:57287"/>
        <dbReference type="ChEBI" id="CHEBI:57288"/>
        <dbReference type="ChEBI" id="CHEBI:57476"/>
        <dbReference type="ChEBI" id="CHEBI:57716"/>
        <dbReference type="EC" id="2.3.1.31"/>
    </reaction>
</comment>
<dbReference type="GO" id="GO:0009086">
    <property type="term" value="P:methionine biosynthetic process"/>
    <property type="evidence" value="ECO:0007669"/>
    <property type="project" value="UniProtKB-UniRule"/>
</dbReference>
<dbReference type="GO" id="GO:0005737">
    <property type="term" value="C:cytoplasm"/>
    <property type="evidence" value="ECO:0007669"/>
    <property type="project" value="UniProtKB-SubCell"/>
</dbReference>
<gene>
    <name evidence="2" type="primary">metXA</name>
    <name evidence="6" type="ORF">CLV35_0147</name>
</gene>
<comment type="subunit">
    <text evidence="2">Homodimer.</text>
</comment>
<comment type="subcellular location">
    <subcellularLocation>
        <location evidence="2">Cytoplasm</location>
    </subcellularLocation>
</comment>
<accession>A0A420XVC6</accession>
<keyword evidence="2" id="KW-0028">Amino-acid biosynthesis</keyword>
<evidence type="ECO:0000256" key="1">
    <source>
        <dbReference type="ARBA" id="ARBA00022679"/>
    </source>
</evidence>
<keyword evidence="1 2" id="KW-0808">Transferase</keyword>
<dbReference type="NCBIfam" id="NF001209">
    <property type="entry name" value="PRK00175.1"/>
    <property type="match status" value="1"/>
</dbReference>
<evidence type="ECO:0000259" key="5">
    <source>
        <dbReference type="Pfam" id="PF00561"/>
    </source>
</evidence>
<dbReference type="RefSeq" id="WP_121191524.1">
    <property type="nucleotide sequence ID" value="NZ_RBWV01000002.1"/>
</dbReference>
<name>A0A420XVC6_9ACTN</name>
<dbReference type="InParanoid" id="A0A420XVC6"/>
<keyword evidence="7" id="KW-1185">Reference proteome</keyword>
<keyword evidence="2" id="KW-0012">Acyltransferase</keyword>
<dbReference type="PANTHER" id="PTHR32268">
    <property type="entry name" value="HOMOSERINE O-ACETYLTRANSFERASE"/>
    <property type="match status" value="1"/>
</dbReference>
<dbReference type="InterPro" id="IPR000073">
    <property type="entry name" value="AB_hydrolase_1"/>
</dbReference>
<evidence type="ECO:0000256" key="3">
    <source>
        <dbReference type="PIRSR" id="PIRSR000443-1"/>
    </source>
</evidence>
<dbReference type="InterPro" id="IPR008220">
    <property type="entry name" value="HAT_MetX-like"/>
</dbReference>
<dbReference type="Proteomes" id="UP000281955">
    <property type="component" value="Unassembled WGS sequence"/>
</dbReference>
<feature type="active site" description="Nucleophile" evidence="2 3">
    <location>
        <position position="154"/>
    </location>
</feature>
<feature type="domain" description="AB hydrolase-1" evidence="5">
    <location>
        <begin position="49"/>
        <end position="353"/>
    </location>
</feature>
<feature type="binding site" evidence="2">
    <location>
        <position position="224"/>
    </location>
    <ligand>
        <name>substrate</name>
    </ligand>
</feature>
<comment type="pathway">
    <text evidence="2">Amino-acid biosynthesis; L-methionine biosynthesis via de novo pathway; O-acetyl-L-homoserine from L-homoserine: step 1/1.</text>
</comment>
<dbReference type="UniPathway" id="UPA00051">
    <property type="reaction ID" value="UER00074"/>
</dbReference>
<dbReference type="Pfam" id="PF00561">
    <property type="entry name" value="Abhydrolase_1"/>
    <property type="match status" value="1"/>
</dbReference>
<keyword evidence="2" id="KW-0486">Methionine biosynthesis</keyword>
<evidence type="ECO:0000256" key="4">
    <source>
        <dbReference type="SAM" id="MobiDB-lite"/>
    </source>
</evidence>
<keyword evidence="2" id="KW-0963">Cytoplasm</keyword>
<evidence type="ECO:0000313" key="6">
    <source>
        <dbReference type="EMBL" id="RKS80681.1"/>
    </source>
</evidence>
<dbReference type="OrthoDB" id="9800754at2"/>
<dbReference type="PIRSF" id="PIRSF000443">
    <property type="entry name" value="Homoser_Ac_trans"/>
    <property type="match status" value="1"/>
</dbReference>
<organism evidence="6 7">
    <name type="scientific">Motilibacter peucedani</name>
    <dbReference type="NCBI Taxonomy" id="598650"/>
    <lineage>
        <taxon>Bacteria</taxon>
        <taxon>Bacillati</taxon>
        <taxon>Actinomycetota</taxon>
        <taxon>Actinomycetes</taxon>
        <taxon>Motilibacterales</taxon>
        <taxon>Motilibacteraceae</taxon>
        <taxon>Motilibacter</taxon>
    </lineage>
</organism>
<dbReference type="EC" id="2.3.1.31" evidence="2"/>
<feature type="active site" evidence="2 3">
    <location>
        <position position="317"/>
    </location>
</feature>
<comment type="similarity">
    <text evidence="2">Belongs to the AB hydrolase superfamily. MetX family.</text>
</comment>
<evidence type="ECO:0000313" key="7">
    <source>
        <dbReference type="Proteomes" id="UP000281955"/>
    </source>
</evidence>
<proteinExistence type="inferred from homology"/>
<feature type="active site" evidence="2 3">
    <location>
        <position position="347"/>
    </location>
</feature>
<comment type="function">
    <text evidence="2">Transfers an acetyl group from acetyl-CoA to L-homoserine, forming acetyl-L-homoserine.</text>
</comment>
<protein>
    <recommendedName>
        <fullName evidence="2">Homoserine O-acetyltransferase</fullName>
        <shortName evidence="2">HAT</shortName>
        <ecNumber evidence="2">2.3.1.31</ecNumber>
    </recommendedName>
    <alternativeName>
        <fullName evidence="2">Homoserine transacetylase</fullName>
        <shortName evidence="2">HTA</shortName>
    </alternativeName>
</protein>
<reference evidence="6 7" key="1">
    <citation type="submission" date="2018-10" db="EMBL/GenBank/DDBJ databases">
        <title>Genomic Encyclopedia of Archaeal and Bacterial Type Strains, Phase II (KMG-II): from individual species to whole genera.</title>
        <authorList>
            <person name="Goeker M."/>
        </authorList>
    </citation>
    <scope>NUCLEOTIDE SEQUENCE [LARGE SCALE GENOMIC DNA]</scope>
    <source>
        <strain evidence="6 7">RP-AC37</strain>
    </source>
</reference>
<dbReference type="GO" id="GO:0004414">
    <property type="term" value="F:homoserine O-acetyltransferase activity"/>
    <property type="evidence" value="ECO:0007669"/>
    <property type="project" value="UniProtKB-UniRule"/>
</dbReference>
<dbReference type="AlphaFoldDB" id="A0A420XVC6"/>
<comment type="caution">
    <text evidence="6">The sequence shown here is derived from an EMBL/GenBank/DDBJ whole genome shotgun (WGS) entry which is preliminary data.</text>
</comment>